<dbReference type="PROSITE" id="PS51186">
    <property type="entry name" value="GNAT"/>
    <property type="match status" value="1"/>
</dbReference>
<comment type="caution">
    <text evidence="2">The sequence shown here is derived from an EMBL/GenBank/DDBJ whole genome shotgun (WGS) entry which is preliminary data.</text>
</comment>
<dbReference type="OrthoDB" id="2744543at2759"/>
<gene>
    <name evidence="2" type="ORF">ZIOFF_033383</name>
</gene>
<dbReference type="PANTHER" id="PTHR13355:SF15">
    <property type="entry name" value="GCN5-RELATED N-ACETYLTRANSFERASE 3, CHLOROPLASTIC"/>
    <property type="match status" value="1"/>
</dbReference>
<dbReference type="GO" id="GO:0008080">
    <property type="term" value="F:N-acetyltransferase activity"/>
    <property type="evidence" value="ECO:0007669"/>
    <property type="project" value="TreeGrafter"/>
</dbReference>
<dbReference type="Proteomes" id="UP000734854">
    <property type="component" value="Unassembled WGS sequence"/>
</dbReference>
<organism evidence="2 3">
    <name type="scientific">Zingiber officinale</name>
    <name type="common">Ginger</name>
    <name type="synonym">Amomum zingiber</name>
    <dbReference type="NCBI Taxonomy" id="94328"/>
    <lineage>
        <taxon>Eukaryota</taxon>
        <taxon>Viridiplantae</taxon>
        <taxon>Streptophyta</taxon>
        <taxon>Embryophyta</taxon>
        <taxon>Tracheophyta</taxon>
        <taxon>Spermatophyta</taxon>
        <taxon>Magnoliopsida</taxon>
        <taxon>Liliopsida</taxon>
        <taxon>Zingiberales</taxon>
        <taxon>Zingiberaceae</taxon>
        <taxon>Zingiber</taxon>
    </lineage>
</organism>
<reference evidence="2 3" key="1">
    <citation type="submission" date="2020-08" db="EMBL/GenBank/DDBJ databases">
        <title>Plant Genome Project.</title>
        <authorList>
            <person name="Zhang R.-G."/>
        </authorList>
    </citation>
    <scope>NUCLEOTIDE SEQUENCE [LARGE SCALE GENOMIC DNA]</scope>
    <source>
        <tissue evidence="2">Rhizome</tissue>
    </source>
</reference>
<protein>
    <recommendedName>
        <fullName evidence="1">N-acetyltransferase domain-containing protein</fullName>
    </recommendedName>
</protein>
<evidence type="ECO:0000313" key="2">
    <source>
        <dbReference type="EMBL" id="KAG6508028.1"/>
    </source>
</evidence>
<dbReference type="EMBL" id="JACMSC010000009">
    <property type="protein sequence ID" value="KAG6508028.1"/>
    <property type="molecule type" value="Genomic_DNA"/>
</dbReference>
<dbReference type="InterPro" id="IPR000182">
    <property type="entry name" value="GNAT_dom"/>
</dbReference>
<sequence length="252" mass="27173">MAVACAAISASYPSLHFSPNPSRRPPPPISIFAGSSYVDPLQLRALLGAANHSCHRFPALSPDGRAPLADPDKLRVALAHSSVVVSVFCRFKFVAEYGSGARWDVVSSPSPLDMLLQRAVPASAQDRQLVGFGRAVSDGGLAASIHDVVVIPSLQRRGIGRKIVAQITRILTSRGIYDISALCSENERLFFEACGFGEDRLGSTTMMYTRTPPDYKSNQVVRVAGRLQLLVPPGRELSSAILNSQSETIREE</sequence>
<dbReference type="InterPro" id="IPR039143">
    <property type="entry name" value="GNPNAT1-like"/>
</dbReference>
<name>A0A8J5L6C1_ZINOF</name>
<dbReference type="PANTHER" id="PTHR13355">
    <property type="entry name" value="GLUCOSAMINE 6-PHOSPHATE N-ACETYLTRANSFERASE"/>
    <property type="match status" value="1"/>
</dbReference>
<dbReference type="Pfam" id="PF00583">
    <property type="entry name" value="Acetyltransf_1"/>
    <property type="match status" value="1"/>
</dbReference>
<accession>A0A8J5L6C1</accession>
<evidence type="ECO:0000313" key="3">
    <source>
        <dbReference type="Proteomes" id="UP000734854"/>
    </source>
</evidence>
<dbReference type="GO" id="GO:0006048">
    <property type="term" value="P:UDP-N-acetylglucosamine biosynthetic process"/>
    <property type="evidence" value="ECO:0007669"/>
    <property type="project" value="UniProtKB-UniPathway"/>
</dbReference>
<evidence type="ECO:0000259" key="1">
    <source>
        <dbReference type="PROSITE" id="PS51186"/>
    </source>
</evidence>
<dbReference type="CDD" id="cd04301">
    <property type="entry name" value="NAT_SF"/>
    <property type="match status" value="1"/>
</dbReference>
<dbReference type="AlphaFoldDB" id="A0A8J5L6C1"/>
<proteinExistence type="predicted"/>
<dbReference type="UniPathway" id="UPA00113">
    <property type="reaction ID" value="UER00529"/>
</dbReference>
<feature type="domain" description="N-acetyltransferase" evidence="1">
    <location>
        <begin position="82"/>
        <end position="232"/>
    </location>
</feature>
<keyword evidence="3" id="KW-1185">Reference proteome</keyword>